<sequence length="141" mass="14455">MTKHPKHRFLLPIAIAAAAMTLAAQSLPAHADGLSTYDGVYSGFSTPAMAISGCGQTAKSITIHVRNGEAWTHHHRLAGQVDASGNLSMQDGGGIAHVTGSIVANNLTASETVPETPAKLGAAYDNNATICSYTINASRGG</sequence>
<name>A0A964E5F5_9PROT</name>
<dbReference type="EMBL" id="JAESVA010000007">
    <property type="protein sequence ID" value="MCB8882464.1"/>
    <property type="molecule type" value="Genomic_DNA"/>
</dbReference>
<dbReference type="RefSeq" id="WP_227309119.1">
    <property type="nucleotide sequence ID" value="NZ_JAESVA010000007.1"/>
</dbReference>
<organism evidence="2 3">
    <name type="scientific">Acidisoma cellulosilyticum</name>
    <dbReference type="NCBI Taxonomy" id="2802395"/>
    <lineage>
        <taxon>Bacteria</taxon>
        <taxon>Pseudomonadati</taxon>
        <taxon>Pseudomonadota</taxon>
        <taxon>Alphaproteobacteria</taxon>
        <taxon>Acetobacterales</taxon>
        <taxon>Acidocellaceae</taxon>
        <taxon>Acidisoma</taxon>
    </lineage>
</organism>
<feature type="chain" id="PRO_5037536783" evidence="1">
    <location>
        <begin position="32"/>
        <end position="141"/>
    </location>
</feature>
<protein>
    <submittedName>
        <fullName evidence="2">Uncharacterized protein</fullName>
    </submittedName>
</protein>
<reference evidence="2 3" key="1">
    <citation type="journal article" date="2021" name="Microorganisms">
        <title>Acidisoma silvae sp. nov. and Acidisomacellulosilytica sp. nov., Two Acidophilic Bacteria Isolated from Decaying Wood, Hydrolyzing Cellulose and Producing Poly-3-hydroxybutyrate.</title>
        <authorList>
            <person name="Mieszkin S."/>
            <person name="Pouder E."/>
            <person name="Uroz S."/>
            <person name="Simon-Colin C."/>
            <person name="Alain K."/>
        </authorList>
    </citation>
    <scope>NUCLEOTIDE SEQUENCE [LARGE SCALE GENOMIC DNA]</scope>
    <source>
        <strain evidence="2 3">HW T5.17</strain>
    </source>
</reference>
<keyword evidence="1" id="KW-0732">Signal</keyword>
<evidence type="ECO:0000313" key="3">
    <source>
        <dbReference type="Proteomes" id="UP000721844"/>
    </source>
</evidence>
<proteinExistence type="predicted"/>
<gene>
    <name evidence="2" type="ORF">ACELLULO517_19605</name>
</gene>
<dbReference type="Proteomes" id="UP000721844">
    <property type="component" value="Unassembled WGS sequence"/>
</dbReference>
<comment type="caution">
    <text evidence="2">The sequence shown here is derived from an EMBL/GenBank/DDBJ whole genome shotgun (WGS) entry which is preliminary data.</text>
</comment>
<accession>A0A964E5F5</accession>
<keyword evidence="3" id="KW-1185">Reference proteome</keyword>
<evidence type="ECO:0000256" key="1">
    <source>
        <dbReference type="SAM" id="SignalP"/>
    </source>
</evidence>
<evidence type="ECO:0000313" key="2">
    <source>
        <dbReference type="EMBL" id="MCB8882464.1"/>
    </source>
</evidence>
<dbReference type="AlphaFoldDB" id="A0A964E5F5"/>
<feature type="signal peptide" evidence="1">
    <location>
        <begin position="1"/>
        <end position="31"/>
    </location>
</feature>